<gene>
    <name evidence="1" type="ORF">QGM71_08135</name>
</gene>
<dbReference type="Gene3D" id="3.60.40.10">
    <property type="entry name" value="PPM-type phosphatase domain"/>
    <property type="match status" value="1"/>
</dbReference>
<dbReference type="InterPro" id="IPR036457">
    <property type="entry name" value="PPM-type-like_dom_sf"/>
</dbReference>
<organism evidence="1 2">
    <name type="scientific">Virgibacillus tibetensis</name>
    <dbReference type="NCBI Taxonomy" id="3042313"/>
    <lineage>
        <taxon>Bacteria</taxon>
        <taxon>Bacillati</taxon>
        <taxon>Bacillota</taxon>
        <taxon>Bacilli</taxon>
        <taxon>Bacillales</taxon>
        <taxon>Bacillaceae</taxon>
        <taxon>Virgibacillus</taxon>
    </lineage>
</organism>
<evidence type="ECO:0000313" key="2">
    <source>
        <dbReference type="Proteomes" id="UP001335737"/>
    </source>
</evidence>
<evidence type="ECO:0008006" key="3">
    <source>
        <dbReference type="Google" id="ProtNLM"/>
    </source>
</evidence>
<dbReference type="Proteomes" id="UP001335737">
    <property type="component" value="Unassembled WGS sequence"/>
</dbReference>
<comment type="caution">
    <text evidence="1">The sequence shown here is derived from an EMBL/GenBank/DDBJ whole genome shotgun (WGS) entry which is preliminary data.</text>
</comment>
<protein>
    <recommendedName>
        <fullName evidence="3">PPM-type phosphatase domain-containing protein</fullName>
    </recommendedName>
</protein>
<dbReference type="RefSeq" id="WP_327607014.1">
    <property type="nucleotide sequence ID" value="NZ_JARZFX010000002.1"/>
</dbReference>
<dbReference type="EMBL" id="JARZFX010000002">
    <property type="protein sequence ID" value="MEC5423465.1"/>
    <property type="molecule type" value="Genomic_DNA"/>
</dbReference>
<name>A0ABU6KF04_9BACI</name>
<sequence>MRIVEKFIQSKTGNIRYCEDTYFCNDHFAVVIDGATNVSDREFSGKTPGQLAASTIKQTFLHLGGKEDIEAIVQAINSNYQQLYKRLEIEDEIQEKPYIRPSASMIIYSKYHQRVWMIGDCQCFYNDTLHQNIKRVDEVFEEVRSIIMKGELQVGKKPEELMVDDIGFELIKPLIQKQYNFQNATPASSLSYAVVNGFTIPLELIKTIDIPPNTEYISLGSDGYPKIYGSLEETERELKRLLEIDPLCIEENMGTKGVAKNNISFDDRTYIKVEIDAL</sequence>
<evidence type="ECO:0000313" key="1">
    <source>
        <dbReference type="EMBL" id="MEC5423465.1"/>
    </source>
</evidence>
<accession>A0ABU6KF04</accession>
<keyword evidence="2" id="KW-1185">Reference proteome</keyword>
<reference evidence="1 2" key="1">
    <citation type="journal article" date="2024" name="Int. J. Syst. Evol. Microbiol.">
        <title>Virgibacillus tibetensis sp. nov., isolated from salt lake on the Tibetan Plateau of China.</title>
        <authorList>
            <person name="Phurbu D."/>
            <person name="Liu Z.-X."/>
            <person name="Wang R."/>
            <person name="Zheng Y.-Y."/>
            <person name="Liu H.-C."/>
            <person name="Zhou Y.-G."/>
            <person name="Yu Y.-J."/>
            <person name="Li A.-H."/>
        </authorList>
    </citation>
    <scope>NUCLEOTIDE SEQUENCE [LARGE SCALE GENOMIC DNA]</scope>
    <source>
        <strain evidence="1 2">C22-A2</strain>
    </source>
</reference>
<proteinExistence type="predicted"/>